<name>A0A7X2PE56_9SPIO</name>
<dbReference type="PANTHER" id="PTHR43429">
    <property type="entry name" value="PYRIDINE NUCLEOTIDE-DISULFIDE OXIDOREDUCTASE DOMAIN-CONTAINING"/>
    <property type="match status" value="1"/>
</dbReference>
<reference evidence="6 7" key="1">
    <citation type="submission" date="2019-08" db="EMBL/GenBank/DDBJ databases">
        <title>In-depth cultivation of the pig gut microbiome towards novel bacterial diversity and tailored functional studies.</title>
        <authorList>
            <person name="Wylensek D."/>
            <person name="Hitch T.C.A."/>
            <person name="Clavel T."/>
        </authorList>
    </citation>
    <scope>NUCLEOTIDE SEQUENCE [LARGE SCALE GENOMIC DNA]</scope>
    <source>
        <strain evidence="6 7">NM-380-WT-3C1</strain>
    </source>
</reference>
<organism evidence="6 7">
    <name type="scientific">Bullifex porci</name>
    <dbReference type="NCBI Taxonomy" id="2606638"/>
    <lineage>
        <taxon>Bacteria</taxon>
        <taxon>Pseudomonadati</taxon>
        <taxon>Spirochaetota</taxon>
        <taxon>Spirochaetia</taxon>
        <taxon>Spirochaetales</taxon>
        <taxon>Spirochaetaceae</taxon>
        <taxon>Bullifex</taxon>
    </lineage>
</organism>
<dbReference type="Gene3D" id="3.50.50.60">
    <property type="entry name" value="FAD/NAD(P)-binding domain"/>
    <property type="match status" value="2"/>
</dbReference>
<evidence type="ECO:0000313" key="6">
    <source>
        <dbReference type="EMBL" id="MSU07112.1"/>
    </source>
</evidence>
<dbReference type="InterPro" id="IPR023753">
    <property type="entry name" value="FAD/NAD-binding_dom"/>
</dbReference>
<dbReference type="PRINTS" id="PR00411">
    <property type="entry name" value="PNDRDTASEI"/>
</dbReference>
<proteinExistence type="inferred from homology"/>
<evidence type="ECO:0000256" key="1">
    <source>
        <dbReference type="ARBA" id="ARBA00001974"/>
    </source>
</evidence>
<dbReference type="InterPro" id="IPR036188">
    <property type="entry name" value="FAD/NAD-bd_sf"/>
</dbReference>
<dbReference type="InterPro" id="IPR016156">
    <property type="entry name" value="FAD/NAD-linked_Rdtase_dimer_sf"/>
</dbReference>
<dbReference type="PANTHER" id="PTHR43429:SF3">
    <property type="entry name" value="NITRITE REDUCTASE [NAD(P)H]"/>
    <property type="match status" value="1"/>
</dbReference>
<dbReference type="RefSeq" id="WP_154426552.1">
    <property type="nucleotide sequence ID" value="NZ_VUNN01000026.1"/>
</dbReference>
<keyword evidence="7" id="KW-1185">Reference proteome</keyword>
<protein>
    <submittedName>
        <fullName evidence="6">NAD(P)/FAD-dependent oxidoreductase</fullName>
    </submittedName>
</protein>
<sequence length="410" mass="44996">MEYVIIGNSYAALGCINGIRSVDKTSHITMITKEHYPSYARPVISYVLCGKAKEENIYLRPQEFYEENNITVLTDSEVVQINPEAHLLKLSNGNDVSYDKLLIATGSSPFIPPMKGLENVKDKFSFMTLDDMKSVEKAVNKKKNVLIIGAGLIGLKAAEGLLERVKSITVVDLAPRVLPSILDEEASKIVQKELEDKGIKFHLGCSASEFKENSAILTTNEEISFDVLILAVGVRPNIKLAKDAGIECGRGIIVDDMSRTSSPDIYAAGDVCEQKELTLKENRIIAIIPNATLQGETAGVNMAGEEKHFTNPVAMNAIGFFGSHIITAGTYTGEAEVISDESFYKKFFIKDDKLKGFILMGRAVDRAGIYTAVVRNETSLSSIDWNTLKEKPSLAAFALKERKSMLAKEV</sequence>
<comment type="cofactor">
    <cofactor evidence="1">
        <name>FAD</name>
        <dbReference type="ChEBI" id="CHEBI:57692"/>
    </cofactor>
</comment>
<comment type="similarity">
    <text evidence="2">Belongs to the FAD-dependent oxidoreductase family.</text>
</comment>
<dbReference type="AlphaFoldDB" id="A0A7X2PE56"/>
<evidence type="ECO:0000256" key="4">
    <source>
        <dbReference type="ARBA" id="ARBA00022827"/>
    </source>
</evidence>
<evidence type="ECO:0000259" key="5">
    <source>
        <dbReference type="Pfam" id="PF07992"/>
    </source>
</evidence>
<dbReference type="GO" id="GO:0016491">
    <property type="term" value="F:oxidoreductase activity"/>
    <property type="evidence" value="ECO:0007669"/>
    <property type="project" value="InterPro"/>
</dbReference>
<accession>A0A7X2PE56</accession>
<feature type="domain" description="FAD/NAD(P)-binding" evidence="5">
    <location>
        <begin position="2"/>
        <end position="295"/>
    </location>
</feature>
<evidence type="ECO:0000256" key="2">
    <source>
        <dbReference type="ARBA" id="ARBA00006442"/>
    </source>
</evidence>
<dbReference type="EMBL" id="VUNN01000026">
    <property type="protein sequence ID" value="MSU07112.1"/>
    <property type="molecule type" value="Genomic_DNA"/>
</dbReference>
<dbReference type="Pfam" id="PF07992">
    <property type="entry name" value="Pyr_redox_2"/>
    <property type="match status" value="1"/>
</dbReference>
<dbReference type="PRINTS" id="PR00368">
    <property type="entry name" value="FADPNR"/>
</dbReference>
<evidence type="ECO:0000313" key="7">
    <source>
        <dbReference type="Proteomes" id="UP000460549"/>
    </source>
</evidence>
<gene>
    <name evidence="6" type="ORF">FYJ80_10100</name>
</gene>
<comment type="caution">
    <text evidence="6">The sequence shown here is derived from an EMBL/GenBank/DDBJ whole genome shotgun (WGS) entry which is preliminary data.</text>
</comment>
<dbReference type="Proteomes" id="UP000460549">
    <property type="component" value="Unassembled WGS sequence"/>
</dbReference>
<keyword evidence="4" id="KW-0274">FAD</keyword>
<evidence type="ECO:0000256" key="3">
    <source>
        <dbReference type="ARBA" id="ARBA00022630"/>
    </source>
</evidence>
<dbReference type="InterPro" id="IPR050260">
    <property type="entry name" value="FAD-bd_OxRdtase"/>
</dbReference>
<dbReference type="Gene3D" id="3.30.390.30">
    <property type="match status" value="1"/>
</dbReference>
<keyword evidence="3" id="KW-0285">Flavoprotein</keyword>
<dbReference type="SUPFAM" id="SSF51905">
    <property type="entry name" value="FAD/NAD(P)-binding domain"/>
    <property type="match status" value="2"/>
</dbReference>